<comment type="caution">
    <text evidence="1">The sequence shown here is derived from an EMBL/GenBank/DDBJ whole genome shotgun (WGS) entry which is preliminary data.</text>
</comment>
<evidence type="ECO:0000313" key="4">
    <source>
        <dbReference type="Proteomes" id="UP000435112"/>
    </source>
</evidence>
<evidence type="ECO:0000313" key="2">
    <source>
        <dbReference type="EMBL" id="KAE9035266.1"/>
    </source>
</evidence>
<proteinExistence type="predicted"/>
<protein>
    <submittedName>
        <fullName evidence="1">Uncharacterized protein</fullName>
    </submittedName>
</protein>
<dbReference type="Proteomes" id="UP000429607">
    <property type="component" value="Unassembled WGS sequence"/>
</dbReference>
<reference evidence="3 4" key="1">
    <citation type="submission" date="2018-09" db="EMBL/GenBank/DDBJ databases">
        <title>Genomic investigation of the strawberry pathogen Phytophthora fragariae indicates pathogenicity is determined by transcriptional variation in three key races.</title>
        <authorList>
            <person name="Adams T.M."/>
            <person name="Armitage A.D."/>
            <person name="Sobczyk M.K."/>
            <person name="Bates H.J."/>
            <person name="Dunwell J.M."/>
            <person name="Nellist C.F."/>
            <person name="Harrison R.J."/>
        </authorList>
    </citation>
    <scope>NUCLEOTIDE SEQUENCE [LARGE SCALE GENOMIC DNA]</scope>
    <source>
        <strain evidence="2 3">SCRP249</strain>
        <strain evidence="1 4">SCRP324</strain>
    </source>
</reference>
<name>A0A6A3MSE3_9STRA</name>
<evidence type="ECO:0000313" key="1">
    <source>
        <dbReference type="EMBL" id="KAE9032180.1"/>
    </source>
</evidence>
<dbReference type="Proteomes" id="UP000435112">
    <property type="component" value="Unassembled WGS sequence"/>
</dbReference>
<evidence type="ECO:0000313" key="3">
    <source>
        <dbReference type="Proteomes" id="UP000429607"/>
    </source>
</evidence>
<dbReference type="AlphaFoldDB" id="A0A6A3MSE3"/>
<accession>A0A6A3MSE3</accession>
<gene>
    <name evidence="2" type="ORF">PR001_g9386</name>
    <name evidence="1" type="ORF">PR002_g9316</name>
</gene>
<sequence>MEARMALLEEKFLVVGGSARMMFDYSTAGAMGLLRTAIAAVDDITQYLEGTVGCSSDKVVNRLLSWYPGASMDLSKPGILSNFVAREIGLRTGPEKLQALAKCLATNPAIDGWMFEMFFFSSLTNGGATILNEHRYHGGEIWTSSDVARFDPDREIRLDSPHQWLAPIKWNQGGYDAVFYEFKDLDNTECDRSAREAGFTMKIFVRIVQVTRSETHSFKVEYFKDLLSRFTALQPMWLYAVEVCFVVPSDVVSDFTLPVDKVTFRREGVEPAFYSVMVATDICIRVVALEYETWRPKKRLKRN</sequence>
<dbReference type="EMBL" id="QXFV01000517">
    <property type="protein sequence ID" value="KAE9035266.1"/>
    <property type="molecule type" value="Genomic_DNA"/>
</dbReference>
<dbReference type="OrthoDB" id="77741at2759"/>
<organism evidence="1 4">
    <name type="scientific">Phytophthora rubi</name>
    <dbReference type="NCBI Taxonomy" id="129364"/>
    <lineage>
        <taxon>Eukaryota</taxon>
        <taxon>Sar</taxon>
        <taxon>Stramenopiles</taxon>
        <taxon>Oomycota</taxon>
        <taxon>Peronosporomycetes</taxon>
        <taxon>Peronosporales</taxon>
        <taxon>Peronosporaceae</taxon>
        <taxon>Phytophthora</taxon>
    </lineage>
</organism>
<dbReference type="EMBL" id="QXFU01000494">
    <property type="protein sequence ID" value="KAE9032180.1"/>
    <property type="molecule type" value="Genomic_DNA"/>
</dbReference>